<gene>
    <name evidence="1" type="ORF">MSG28_003691</name>
</gene>
<dbReference type="EMBL" id="CM046105">
    <property type="protein sequence ID" value="KAI8435373.1"/>
    <property type="molecule type" value="Genomic_DNA"/>
</dbReference>
<protein>
    <submittedName>
        <fullName evidence="1">Uncharacterized protein</fullName>
    </submittedName>
</protein>
<comment type="caution">
    <text evidence="1">The sequence shown here is derived from an EMBL/GenBank/DDBJ whole genome shotgun (WGS) entry which is preliminary data.</text>
</comment>
<reference evidence="1 2" key="1">
    <citation type="journal article" date="2022" name="Genome Biol. Evol.">
        <title>The Spruce Budworm Genome: Reconstructing the Evolutionary History of Antifreeze Proteins.</title>
        <authorList>
            <person name="Beliveau C."/>
            <person name="Gagne P."/>
            <person name="Picq S."/>
            <person name="Vernygora O."/>
            <person name="Keeling C.I."/>
            <person name="Pinkney K."/>
            <person name="Doucet D."/>
            <person name="Wen F."/>
            <person name="Johnston J.S."/>
            <person name="Maaroufi H."/>
            <person name="Boyle B."/>
            <person name="Laroche J."/>
            <person name="Dewar K."/>
            <person name="Juretic N."/>
            <person name="Blackburn G."/>
            <person name="Nisole A."/>
            <person name="Brunet B."/>
            <person name="Brandao M."/>
            <person name="Lumley L."/>
            <person name="Duan J."/>
            <person name="Quan G."/>
            <person name="Lucarotti C.J."/>
            <person name="Roe A.D."/>
            <person name="Sperling F.A.H."/>
            <person name="Levesque R.C."/>
            <person name="Cusson M."/>
        </authorList>
    </citation>
    <scope>NUCLEOTIDE SEQUENCE [LARGE SCALE GENOMIC DNA]</scope>
    <source>
        <strain evidence="1">Glfc:IPQL:Cfum</strain>
    </source>
</reference>
<evidence type="ECO:0000313" key="2">
    <source>
        <dbReference type="Proteomes" id="UP001064048"/>
    </source>
</evidence>
<name>A0ACC0KG31_CHOFU</name>
<evidence type="ECO:0000313" key="1">
    <source>
        <dbReference type="EMBL" id="KAI8435373.1"/>
    </source>
</evidence>
<sequence length="97" mass="11482">MRALPCARMHWFGTGGHSTLLFAYLQVERNIEWFRRVLQLSLGGAELRVNARNCVGTVLALNPHRNYFYGLENWLDRLFEGSTHRYYINYWPDMTTK</sequence>
<proteinExistence type="predicted"/>
<keyword evidence="2" id="KW-1185">Reference proteome</keyword>
<dbReference type="Proteomes" id="UP001064048">
    <property type="component" value="Chromosome 5"/>
</dbReference>
<organism evidence="1 2">
    <name type="scientific">Choristoneura fumiferana</name>
    <name type="common">Spruce budworm moth</name>
    <name type="synonym">Archips fumiferana</name>
    <dbReference type="NCBI Taxonomy" id="7141"/>
    <lineage>
        <taxon>Eukaryota</taxon>
        <taxon>Metazoa</taxon>
        <taxon>Ecdysozoa</taxon>
        <taxon>Arthropoda</taxon>
        <taxon>Hexapoda</taxon>
        <taxon>Insecta</taxon>
        <taxon>Pterygota</taxon>
        <taxon>Neoptera</taxon>
        <taxon>Endopterygota</taxon>
        <taxon>Lepidoptera</taxon>
        <taxon>Glossata</taxon>
        <taxon>Ditrysia</taxon>
        <taxon>Tortricoidea</taxon>
        <taxon>Tortricidae</taxon>
        <taxon>Tortricinae</taxon>
        <taxon>Choristoneura</taxon>
    </lineage>
</organism>
<accession>A0ACC0KG31</accession>